<evidence type="ECO:0000256" key="4">
    <source>
        <dbReference type="ARBA" id="ARBA00022525"/>
    </source>
</evidence>
<dbReference type="GO" id="GO:0006508">
    <property type="term" value="P:proteolysis"/>
    <property type="evidence" value="ECO:0007669"/>
    <property type="project" value="UniProtKB-KW"/>
</dbReference>
<comment type="similarity">
    <text evidence="3">Belongs to the peptidase M10B family.</text>
</comment>
<dbReference type="Pfam" id="PF00353">
    <property type="entry name" value="HemolysinCabind"/>
    <property type="match status" value="1"/>
</dbReference>
<dbReference type="Pfam" id="PF00413">
    <property type="entry name" value="Peptidase_M10"/>
    <property type="match status" value="1"/>
</dbReference>
<evidence type="ECO:0000256" key="8">
    <source>
        <dbReference type="ARBA" id="ARBA00022801"/>
    </source>
</evidence>
<dbReference type="SMART" id="SM00235">
    <property type="entry name" value="ZnMc"/>
    <property type="match status" value="1"/>
</dbReference>
<dbReference type="GO" id="GO:0004222">
    <property type="term" value="F:metalloendopeptidase activity"/>
    <property type="evidence" value="ECO:0007669"/>
    <property type="project" value="InterPro"/>
</dbReference>
<dbReference type="GO" id="GO:0005509">
    <property type="term" value="F:calcium ion binding"/>
    <property type="evidence" value="ECO:0007669"/>
    <property type="project" value="InterPro"/>
</dbReference>
<evidence type="ECO:0000259" key="10">
    <source>
        <dbReference type="SMART" id="SM00235"/>
    </source>
</evidence>
<evidence type="ECO:0000256" key="7">
    <source>
        <dbReference type="ARBA" id="ARBA00022737"/>
    </source>
</evidence>
<dbReference type="PANTHER" id="PTHR38340">
    <property type="entry name" value="S-LAYER PROTEIN"/>
    <property type="match status" value="1"/>
</dbReference>
<dbReference type="OrthoDB" id="223957at2"/>
<dbReference type="RefSeq" id="WP_091137770.1">
    <property type="nucleotide sequence ID" value="NZ_FMVJ01000012.1"/>
</dbReference>
<comment type="cofactor">
    <cofactor evidence="1">
        <name>Ca(2+)</name>
        <dbReference type="ChEBI" id="CHEBI:29108"/>
    </cofactor>
</comment>
<dbReference type="EMBL" id="FMVJ01000012">
    <property type="protein sequence ID" value="SCZ04710.1"/>
    <property type="molecule type" value="Genomic_DNA"/>
</dbReference>
<dbReference type="InterPro" id="IPR006026">
    <property type="entry name" value="Peptidase_Metallo"/>
</dbReference>
<accession>A0A1G5KXB0</accession>
<dbReference type="GO" id="GO:0008270">
    <property type="term" value="F:zinc ion binding"/>
    <property type="evidence" value="ECO:0007669"/>
    <property type="project" value="InterPro"/>
</dbReference>
<feature type="domain" description="Peptidase metallopeptidase" evidence="10">
    <location>
        <begin position="20"/>
        <end position="178"/>
    </location>
</feature>
<dbReference type="Gene3D" id="3.40.390.10">
    <property type="entry name" value="Collagenase (Catalytic Domain)"/>
    <property type="match status" value="1"/>
</dbReference>
<evidence type="ECO:0000256" key="2">
    <source>
        <dbReference type="ARBA" id="ARBA00004613"/>
    </source>
</evidence>
<dbReference type="PANTHER" id="PTHR38340:SF1">
    <property type="entry name" value="S-LAYER PROTEIN"/>
    <property type="match status" value="1"/>
</dbReference>
<keyword evidence="4" id="KW-0964">Secreted</keyword>
<dbReference type="GO" id="GO:0005615">
    <property type="term" value="C:extracellular space"/>
    <property type="evidence" value="ECO:0007669"/>
    <property type="project" value="InterPro"/>
</dbReference>
<dbReference type="InterPro" id="IPR024079">
    <property type="entry name" value="MetalloPept_cat_dom_sf"/>
</dbReference>
<dbReference type="InterPro" id="IPR011049">
    <property type="entry name" value="Serralysin-like_metalloprot_C"/>
</dbReference>
<organism evidence="11 12">
    <name type="scientific">Microvirga guangxiensis</name>
    <dbReference type="NCBI Taxonomy" id="549386"/>
    <lineage>
        <taxon>Bacteria</taxon>
        <taxon>Pseudomonadati</taxon>
        <taxon>Pseudomonadota</taxon>
        <taxon>Alphaproteobacteria</taxon>
        <taxon>Hyphomicrobiales</taxon>
        <taxon>Methylobacteriaceae</taxon>
        <taxon>Microvirga</taxon>
    </lineage>
</organism>
<dbReference type="Pfam" id="PF08548">
    <property type="entry name" value="Peptidase_M10_C"/>
    <property type="match status" value="1"/>
</dbReference>
<keyword evidence="8" id="KW-0378">Hydrolase</keyword>
<keyword evidence="6" id="KW-0479">Metal-binding</keyword>
<evidence type="ECO:0000256" key="3">
    <source>
        <dbReference type="ARBA" id="ARBA00009490"/>
    </source>
</evidence>
<evidence type="ECO:0000256" key="5">
    <source>
        <dbReference type="ARBA" id="ARBA00022670"/>
    </source>
</evidence>
<gene>
    <name evidence="11" type="ORF">SAMN02927923_03644</name>
</gene>
<dbReference type="SUPFAM" id="SSF55486">
    <property type="entry name" value="Metalloproteases ('zincins'), catalytic domain"/>
    <property type="match status" value="1"/>
</dbReference>
<keyword evidence="9" id="KW-0862">Zinc</keyword>
<name>A0A1G5KXB0_9HYPH</name>
<dbReference type="InterPro" id="IPR001818">
    <property type="entry name" value="Pept_M10_metallopeptidase"/>
</dbReference>
<dbReference type="Proteomes" id="UP000199569">
    <property type="component" value="Unassembled WGS sequence"/>
</dbReference>
<dbReference type="SUPFAM" id="SSF51120">
    <property type="entry name" value="beta-Roll"/>
    <property type="match status" value="1"/>
</dbReference>
<dbReference type="Gene3D" id="2.150.10.10">
    <property type="entry name" value="Serralysin-like metalloprotease, C-terminal"/>
    <property type="match status" value="1"/>
</dbReference>
<comment type="subcellular location">
    <subcellularLocation>
        <location evidence="2">Secreted</location>
    </subcellularLocation>
</comment>
<dbReference type="PRINTS" id="PR00313">
    <property type="entry name" value="CABNDNGRPT"/>
</dbReference>
<dbReference type="CDD" id="cd04277">
    <property type="entry name" value="ZnMc_serralysin_like"/>
    <property type="match status" value="1"/>
</dbReference>
<dbReference type="InterPro" id="IPR050557">
    <property type="entry name" value="RTX_toxin/Mannuronan_C5-epim"/>
</dbReference>
<keyword evidence="7" id="KW-0677">Repeat</keyword>
<evidence type="ECO:0000313" key="11">
    <source>
        <dbReference type="EMBL" id="SCZ04710.1"/>
    </source>
</evidence>
<evidence type="ECO:0000256" key="9">
    <source>
        <dbReference type="ARBA" id="ARBA00022833"/>
    </source>
</evidence>
<dbReference type="PROSITE" id="PS00330">
    <property type="entry name" value="HEMOLYSIN_CALCIUM"/>
    <property type="match status" value="2"/>
</dbReference>
<dbReference type="STRING" id="549386.SAMN02927923_03644"/>
<dbReference type="InterPro" id="IPR001343">
    <property type="entry name" value="Hemolysn_Ca-bd"/>
</dbReference>
<proteinExistence type="inferred from homology"/>
<protein>
    <submittedName>
        <fullName evidence="11">Serralysin</fullName>
    </submittedName>
</protein>
<keyword evidence="5" id="KW-0645">Protease</keyword>
<evidence type="ECO:0000256" key="1">
    <source>
        <dbReference type="ARBA" id="ARBA00001913"/>
    </source>
</evidence>
<dbReference type="InterPro" id="IPR013858">
    <property type="entry name" value="Peptidase_M10B_C"/>
</dbReference>
<reference evidence="11 12" key="1">
    <citation type="submission" date="2016-10" db="EMBL/GenBank/DDBJ databases">
        <authorList>
            <person name="de Groot N.N."/>
        </authorList>
    </citation>
    <scope>NUCLEOTIDE SEQUENCE [LARGE SCALE GENOMIC DNA]</scope>
    <source>
        <strain evidence="11 12">CGMCC 1.7666</strain>
    </source>
</reference>
<evidence type="ECO:0000313" key="12">
    <source>
        <dbReference type="Proteomes" id="UP000199569"/>
    </source>
</evidence>
<dbReference type="InterPro" id="IPR034033">
    <property type="entry name" value="Serralysin-like"/>
</dbReference>
<keyword evidence="12" id="KW-1185">Reference proteome</keyword>
<sequence length="471" mass="50537">MSSTLPALRPSNIYVSSLLAGTKWATSSLTYSFPTSSAHYGVSYGSSEPSNAFGTFLSAQQGAARTALKLYASVANLTFHEITETASQHADIRFARSNSPWTAWAYYPNDNDTGGDVWVNNTSRTYDAPRKGNYAYLTIAHEIGHALGLEHPHEGTAMPRNRDSMEYTIMSYRSHVGASMSSGYTNETWGYSQSLMMYDIAALQHLYGANYGTNSGNTVYAWTPTGRAYVNGSAVSVAGDNRIFQTLWDGGGIDTYDFRQYTTDLKINLNPGSWTLTSRSQLAKLDAGGKKLAAGNIANAFLYENDTRSLIEKALGGSGNDTITGNQGANTLRGNAGNDRLVGRSGDDVLVGGSGNDTLYGDSGADRLYGGSGADIFRFRAVSDSLSSARDTIKDFERGVDIIDLRSIDANTNVAGNQAFTFIGRAAFKGAAGELRFSDGLLSADVNGDAIADMQVNVARLTMLSKSDFYL</sequence>
<dbReference type="AlphaFoldDB" id="A0A1G5KXB0"/>
<dbReference type="GO" id="GO:0031012">
    <property type="term" value="C:extracellular matrix"/>
    <property type="evidence" value="ECO:0007669"/>
    <property type="project" value="InterPro"/>
</dbReference>
<evidence type="ECO:0000256" key="6">
    <source>
        <dbReference type="ARBA" id="ARBA00022723"/>
    </source>
</evidence>
<dbReference type="InterPro" id="IPR018511">
    <property type="entry name" value="Hemolysin-typ_Ca-bd_CS"/>
</dbReference>